<proteinExistence type="predicted"/>
<evidence type="ECO:0000313" key="5">
    <source>
        <dbReference type="Proteomes" id="UP000283255"/>
    </source>
</evidence>
<feature type="domain" description="SPOR" evidence="3">
    <location>
        <begin position="538"/>
        <end position="616"/>
    </location>
</feature>
<dbReference type="GO" id="GO:0016887">
    <property type="term" value="F:ATP hydrolysis activity"/>
    <property type="evidence" value="ECO:0007669"/>
    <property type="project" value="InterPro"/>
</dbReference>
<comment type="caution">
    <text evidence="4">The sequence shown here is derived from an EMBL/GenBank/DDBJ whole genome shotgun (WGS) entry which is preliminary data.</text>
</comment>
<protein>
    <recommendedName>
        <fullName evidence="3">SPOR domain-containing protein</fullName>
    </recommendedName>
</protein>
<evidence type="ECO:0000313" key="4">
    <source>
        <dbReference type="EMBL" id="RJG42349.1"/>
    </source>
</evidence>
<dbReference type="Gene3D" id="3.30.70.1070">
    <property type="entry name" value="Sporulation related repeat"/>
    <property type="match status" value="1"/>
</dbReference>
<feature type="compositionally biased region" description="Polar residues" evidence="1">
    <location>
        <begin position="414"/>
        <end position="424"/>
    </location>
</feature>
<dbReference type="InterPro" id="IPR007730">
    <property type="entry name" value="SPOR-like_dom"/>
</dbReference>
<dbReference type="InterPro" id="IPR052026">
    <property type="entry name" value="ExeA_AAA_ATPase_DNA-bind"/>
</dbReference>
<keyword evidence="2" id="KW-1133">Transmembrane helix</keyword>
<dbReference type="PROSITE" id="PS51724">
    <property type="entry name" value="SPOR"/>
    <property type="match status" value="1"/>
</dbReference>
<feature type="compositionally biased region" description="Low complexity" evidence="1">
    <location>
        <begin position="394"/>
        <end position="406"/>
    </location>
</feature>
<evidence type="ECO:0000259" key="3">
    <source>
        <dbReference type="PROSITE" id="PS51724"/>
    </source>
</evidence>
<dbReference type="Proteomes" id="UP000283255">
    <property type="component" value="Unassembled WGS sequence"/>
</dbReference>
<feature type="transmembrane region" description="Helical" evidence="2">
    <location>
        <begin position="244"/>
        <end position="265"/>
    </location>
</feature>
<dbReference type="Pfam" id="PF13401">
    <property type="entry name" value="AAA_22"/>
    <property type="match status" value="1"/>
</dbReference>
<sequence length="627" mass="68145">MLDPKVHLADLPSQLQLVDRLQHLIFFSSSFTFVSASSGSGKTTVIQRLLSSDELIANQSLLNCQVDANEAKCREILLSQVVTEPLFNPSDPCGETLFAMLEGQQAELVFVIDDAHHLPAAIVAELWLILLENKFKKLNHKINVVMFGEPVWCQQQVQLLHGKTDEPPIEMELAPLTEQECHQFVRGLFQRANYHAKIENNAAIERQIDNCNGNPAKLQQVVDIIVNAPAAKEDKKVKRNAQPLLLAGVIAAVLLMTSGIFYLLLPSEQEQPAKNEILASDIVESASLPPIVTTPTPVISKKPEALAGDWNKDSGLPQEINDSGIELKTLDDGRKQVTLTEQVLTEMSKGPAEQGKDTDKVAPVEQQENRAKVNSLAQLEQVLEASANATPVPAEQNAATNSTAQANDKDLTKSQHATSNSTAVVTDLNDDSPAEIPQETAEQAPQSQQSPTLSSTDTEPVKTKSKPTTDEQIPIITAVESVEPATETLTSNAEQETANADALSLQNEDVSASASESDKQTNQTGSAFSLSSAAELKQVSGRKFALQLAAISTLPVLEAFVKEHGIEESATYFKVYRNGKPGYLVVYGQYNSRTQANNAIAGLPNNLKLLKPWAKKYQQLQSVVVDD</sequence>
<accession>A0A418YCU8</accession>
<evidence type="ECO:0000256" key="1">
    <source>
        <dbReference type="SAM" id="MobiDB-lite"/>
    </source>
</evidence>
<dbReference type="InterPro" id="IPR049945">
    <property type="entry name" value="AAA_22"/>
</dbReference>
<feature type="compositionally biased region" description="Low complexity" evidence="1">
    <location>
        <begin position="443"/>
        <end position="456"/>
    </location>
</feature>
<dbReference type="PANTHER" id="PTHR35894:SF7">
    <property type="entry name" value="GENERAL SECRETION PATHWAY PROTEIN A-RELATED"/>
    <property type="match status" value="1"/>
</dbReference>
<feature type="compositionally biased region" description="Polar residues" evidence="1">
    <location>
        <begin position="487"/>
        <end position="526"/>
    </location>
</feature>
<keyword evidence="5" id="KW-1185">Reference proteome</keyword>
<name>A0A418YCU8_9GAMM</name>
<dbReference type="GO" id="GO:0042834">
    <property type="term" value="F:peptidoglycan binding"/>
    <property type="evidence" value="ECO:0007669"/>
    <property type="project" value="InterPro"/>
</dbReference>
<reference evidence="4 5" key="2">
    <citation type="submission" date="2019-01" db="EMBL/GenBank/DDBJ databases">
        <title>Motilimonas pumilus sp. nov., isolated from the gut of sea cucumber (Apostichopus japonicus).</title>
        <authorList>
            <person name="Wang F.-Q."/>
            <person name="Ren L.-H."/>
            <person name="Lin Y.-W."/>
            <person name="Sun G.-H."/>
            <person name="Du Z.-J."/>
            <person name="Zhao J.-X."/>
            <person name="Liu X.-J."/>
            <person name="Liu L.-J."/>
        </authorList>
    </citation>
    <scope>NUCLEOTIDE SEQUENCE [LARGE SCALE GENOMIC DNA]</scope>
    <source>
        <strain evidence="4 5">PLHSC7-2</strain>
    </source>
</reference>
<dbReference type="SUPFAM" id="SSF52540">
    <property type="entry name" value="P-loop containing nucleoside triphosphate hydrolases"/>
    <property type="match status" value="1"/>
</dbReference>
<dbReference type="InterPro" id="IPR036680">
    <property type="entry name" value="SPOR-like_sf"/>
</dbReference>
<dbReference type="Gene3D" id="3.40.50.300">
    <property type="entry name" value="P-loop containing nucleotide triphosphate hydrolases"/>
    <property type="match status" value="1"/>
</dbReference>
<organism evidence="4 5">
    <name type="scientific">Motilimonas pumila</name>
    <dbReference type="NCBI Taxonomy" id="2303987"/>
    <lineage>
        <taxon>Bacteria</taxon>
        <taxon>Pseudomonadati</taxon>
        <taxon>Pseudomonadota</taxon>
        <taxon>Gammaproteobacteria</taxon>
        <taxon>Alteromonadales</taxon>
        <taxon>Alteromonadales genera incertae sedis</taxon>
        <taxon>Motilimonas</taxon>
    </lineage>
</organism>
<dbReference type="Pfam" id="PF05036">
    <property type="entry name" value="SPOR"/>
    <property type="match status" value="1"/>
</dbReference>
<dbReference type="PANTHER" id="PTHR35894">
    <property type="entry name" value="GENERAL SECRETION PATHWAY PROTEIN A-RELATED"/>
    <property type="match status" value="1"/>
</dbReference>
<dbReference type="OrthoDB" id="6189127at2"/>
<feature type="region of interest" description="Disordered" evidence="1">
    <location>
        <begin position="390"/>
        <end position="526"/>
    </location>
</feature>
<keyword evidence="2" id="KW-0472">Membrane</keyword>
<dbReference type="EMBL" id="QZCH01000018">
    <property type="protein sequence ID" value="RJG42349.1"/>
    <property type="molecule type" value="Genomic_DNA"/>
</dbReference>
<dbReference type="AlphaFoldDB" id="A0A418YCU8"/>
<evidence type="ECO:0000256" key="2">
    <source>
        <dbReference type="SAM" id="Phobius"/>
    </source>
</evidence>
<gene>
    <name evidence="4" type="ORF">D1Z90_13805</name>
</gene>
<keyword evidence="2" id="KW-0812">Transmembrane</keyword>
<dbReference type="RefSeq" id="WP_119911365.1">
    <property type="nucleotide sequence ID" value="NZ_QZCH01000018.1"/>
</dbReference>
<dbReference type="InterPro" id="IPR027417">
    <property type="entry name" value="P-loop_NTPase"/>
</dbReference>
<reference evidence="4 5" key="1">
    <citation type="submission" date="2018-09" db="EMBL/GenBank/DDBJ databases">
        <authorList>
            <person name="Wang F."/>
        </authorList>
    </citation>
    <scope>NUCLEOTIDE SEQUENCE [LARGE SCALE GENOMIC DNA]</scope>
    <source>
        <strain evidence="4 5">PLHSC7-2</strain>
    </source>
</reference>